<feature type="domain" description="CBS" evidence="3">
    <location>
        <begin position="6"/>
        <end position="64"/>
    </location>
</feature>
<comment type="caution">
    <text evidence="4">The sequence shown here is derived from an EMBL/GenBank/DDBJ whole genome shotgun (WGS) entry which is preliminary data.</text>
</comment>
<protein>
    <submittedName>
        <fullName evidence="4">CBS domain-containing protein</fullName>
    </submittedName>
</protein>
<evidence type="ECO:0000313" key="5">
    <source>
        <dbReference type="Proteomes" id="UP001501510"/>
    </source>
</evidence>
<dbReference type="Pfam" id="PF00571">
    <property type="entry name" value="CBS"/>
    <property type="match status" value="2"/>
</dbReference>
<dbReference type="Proteomes" id="UP001501510">
    <property type="component" value="Unassembled WGS sequence"/>
</dbReference>
<organism evidence="4 5">
    <name type="scientific">Clostridium oceanicum</name>
    <dbReference type="NCBI Taxonomy" id="1543"/>
    <lineage>
        <taxon>Bacteria</taxon>
        <taxon>Bacillati</taxon>
        <taxon>Bacillota</taxon>
        <taxon>Clostridia</taxon>
        <taxon>Eubacteriales</taxon>
        <taxon>Clostridiaceae</taxon>
        <taxon>Clostridium</taxon>
    </lineage>
</organism>
<dbReference type="PANTHER" id="PTHR43080">
    <property type="entry name" value="CBS DOMAIN-CONTAINING PROTEIN CBSX3, MITOCHONDRIAL"/>
    <property type="match status" value="1"/>
</dbReference>
<keyword evidence="5" id="KW-1185">Reference proteome</keyword>
<evidence type="ECO:0000256" key="2">
    <source>
        <dbReference type="PROSITE-ProRule" id="PRU00703"/>
    </source>
</evidence>
<gene>
    <name evidence="4" type="ORF">GCM10008906_15480</name>
</gene>
<evidence type="ECO:0000313" key="4">
    <source>
        <dbReference type="EMBL" id="GAA0738270.1"/>
    </source>
</evidence>
<feature type="domain" description="CBS" evidence="3">
    <location>
        <begin position="71"/>
        <end position="128"/>
    </location>
</feature>
<keyword evidence="1 2" id="KW-0129">CBS domain</keyword>
<reference evidence="5" key="1">
    <citation type="journal article" date="2019" name="Int. J. Syst. Evol. Microbiol.">
        <title>The Global Catalogue of Microorganisms (GCM) 10K type strain sequencing project: providing services to taxonomists for standard genome sequencing and annotation.</title>
        <authorList>
            <consortium name="The Broad Institute Genomics Platform"/>
            <consortium name="The Broad Institute Genome Sequencing Center for Infectious Disease"/>
            <person name="Wu L."/>
            <person name="Ma J."/>
        </authorList>
    </citation>
    <scope>NUCLEOTIDE SEQUENCE [LARGE SCALE GENOMIC DNA]</scope>
    <source>
        <strain evidence="5">JCM 1407</strain>
    </source>
</reference>
<dbReference type="SUPFAM" id="SSF54631">
    <property type="entry name" value="CBS-domain pair"/>
    <property type="match status" value="1"/>
</dbReference>
<dbReference type="InterPro" id="IPR000644">
    <property type="entry name" value="CBS_dom"/>
</dbReference>
<dbReference type="EMBL" id="BAAACG010000008">
    <property type="protein sequence ID" value="GAA0738270.1"/>
    <property type="molecule type" value="Genomic_DNA"/>
</dbReference>
<dbReference type="Gene3D" id="3.10.580.10">
    <property type="entry name" value="CBS-domain"/>
    <property type="match status" value="1"/>
</dbReference>
<dbReference type="SMART" id="SM00116">
    <property type="entry name" value="CBS"/>
    <property type="match status" value="2"/>
</dbReference>
<dbReference type="InterPro" id="IPR051257">
    <property type="entry name" value="Diverse_CBS-Domain"/>
</dbReference>
<proteinExistence type="predicted"/>
<dbReference type="PANTHER" id="PTHR43080:SF2">
    <property type="entry name" value="CBS DOMAIN-CONTAINING PROTEIN"/>
    <property type="match status" value="1"/>
</dbReference>
<dbReference type="RefSeq" id="WP_343760513.1">
    <property type="nucleotide sequence ID" value="NZ_BAAACG010000008.1"/>
</dbReference>
<evidence type="ECO:0000256" key="1">
    <source>
        <dbReference type="ARBA" id="ARBA00023122"/>
    </source>
</evidence>
<accession>A0ABP3ULU8</accession>
<sequence>MISGIMKKNVITIGRNNSVKEALVLMNENNINGTPVVDSDNKVIGMIVKADIYRFLTNEGHYDTCPVDWVMTKKLVTATADEDISVVAKRIVDKDIISLPIVDKNNNLEGIVTIKDVLEYMIDKINNN</sequence>
<dbReference type="InterPro" id="IPR046342">
    <property type="entry name" value="CBS_dom_sf"/>
</dbReference>
<dbReference type="CDD" id="cd02205">
    <property type="entry name" value="CBS_pair_SF"/>
    <property type="match status" value="1"/>
</dbReference>
<dbReference type="PROSITE" id="PS51371">
    <property type="entry name" value="CBS"/>
    <property type="match status" value="2"/>
</dbReference>
<evidence type="ECO:0000259" key="3">
    <source>
        <dbReference type="PROSITE" id="PS51371"/>
    </source>
</evidence>
<name>A0ABP3ULU8_9CLOT</name>